<dbReference type="AlphaFoldDB" id="A0A5R8ZWC9"/>
<protein>
    <submittedName>
        <fullName evidence="1">Abi family protein</fullName>
    </submittedName>
</protein>
<keyword evidence="2" id="KW-1185">Reference proteome</keyword>
<gene>
    <name evidence="1" type="ORF">FEF27_12820</name>
</gene>
<comment type="caution">
    <text evidence="1">The sequence shown here is derived from an EMBL/GenBank/DDBJ whole genome shotgun (WGS) entry which is preliminary data.</text>
</comment>
<evidence type="ECO:0000313" key="1">
    <source>
        <dbReference type="EMBL" id="TLP70692.1"/>
    </source>
</evidence>
<evidence type="ECO:0000313" key="2">
    <source>
        <dbReference type="Proteomes" id="UP000306544"/>
    </source>
</evidence>
<dbReference type="EMBL" id="VAWA01000036">
    <property type="protein sequence ID" value="TLP70692.1"/>
    <property type="molecule type" value="Genomic_DNA"/>
</dbReference>
<dbReference type="InterPro" id="IPR011664">
    <property type="entry name" value="Abi_system_AbiD/AbiF-like"/>
</dbReference>
<proteinExistence type="predicted"/>
<reference evidence="1 2" key="1">
    <citation type="submission" date="2019-05" db="EMBL/GenBank/DDBJ databases">
        <title>Nesterenkonia sp. GY239, isolated from the Southern Atlantic Ocean.</title>
        <authorList>
            <person name="Zhang G."/>
        </authorList>
    </citation>
    <scope>NUCLEOTIDE SEQUENCE [LARGE SCALE GENOMIC DNA]</scope>
    <source>
        <strain evidence="1 2">GY239</strain>
    </source>
</reference>
<name>A0A5R8ZWC9_9MICC</name>
<dbReference type="Proteomes" id="UP000306544">
    <property type="component" value="Unassembled WGS sequence"/>
</dbReference>
<sequence length="524" mass="59530">MTSPDSTYAKPFLTVPEQIRRLRSRGMDCGDDAYAADVLERYGYYRLSGYWHLYRERPAPPEPQFDEDGREVRLDTFVPGANLAHVVALYEFDHGVRVRLGDVLSGIETAFRFYVGHRLGRVDKFAHRKPEILGAMREVEQHLLVRAWGALSRRPQSPRAAPTKAYREWLEEYDRHERRARGDFVAHFRQKYGPHLPIWVATEVMSFGVLSNLYGLMRQSDQEILAARFQVRAADGRGDRGALGNWLNSLRNVRNICAHYGRVWNRAFDVLLDAPGQARKNDDDLLARLTDDGTKNRLYGVLLVMRYLMLSIEPENIDVVDLVDFIERRSHALGFGMAQLGFPDDWKENPIWGRTFVLDRSPMLAASLLDRTDCLSAPKAREALTTAEPSRVDGSRTPAQLTAAKRAAQKSLLRTYLKYRVVIEVELGETKFYPAFQFRDGKIIDALAEVNKELVARCEDADPAKVARALLDWWQTPHPGLPGAAGGKDRSPLDLLWDVSEYEFEAAVREAGALSSFVVPERRG</sequence>
<dbReference type="OrthoDB" id="5363652at2"/>
<dbReference type="Pfam" id="PF07751">
    <property type="entry name" value="Abi_2"/>
    <property type="match status" value="1"/>
</dbReference>
<organism evidence="1 2">
    <name type="scientific">Nesterenkonia sphaerica</name>
    <dbReference type="NCBI Taxonomy" id="1804988"/>
    <lineage>
        <taxon>Bacteria</taxon>
        <taxon>Bacillati</taxon>
        <taxon>Actinomycetota</taxon>
        <taxon>Actinomycetes</taxon>
        <taxon>Micrococcales</taxon>
        <taxon>Micrococcaceae</taxon>
        <taxon>Nesterenkonia</taxon>
    </lineage>
</organism>
<accession>A0A5R8ZWC9</accession>